<evidence type="ECO:0000313" key="3">
    <source>
        <dbReference type="Proteomes" id="UP000190814"/>
    </source>
</evidence>
<dbReference type="EMBL" id="FUXZ01000003">
    <property type="protein sequence ID" value="SKA61103.1"/>
    <property type="molecule type" value="Genomic_DNA"/>
</dbReference>
<dbReference type="InterPro" id="IPR007395">
    <property type="entry name" value="Zn_peptidase_2"/>
</dbReference>
<feature type="transmembrane region" description="Helical" evidence="1">
    <location>
        <begin position="29"/>
        <end position="49"/>
    </location>
</feature>
<dbReference type="AlphaFoldDB" id="A0A1T4V863"/>
<dbReference type="RefSeq" id="WP_341465174.1">
    <property type="nucleotide sequence ID" value="NZ_FUXZ01000003.1"/>
</dbReference>
<gene>
    <name evidence="2" type="ORF">SAMN02745111_00375</name>
</gene>
<evidence type="ECO:0008006" key="4">
    <source>
        <dbReference type="Google" id="ProtNLM"/>
    </source>
</evidence>
<feature type="transmembrane region" description="Helical" evidence="1">
    <location>
        <begin position="171"/>
        <end position="193"/>
    </location>
</feature>
<dbReference type="PANTHER" id="PTHR36434">
    <property type="entry name" value="MEMBRANE PROTEASE YUGP-RELATED"/>
    <property type="match status" value="1"/>
</dbReference>
<protein>
    <recommendedName>
        <fullName evidence="4">Neutral zinc metallopeptidase</fullName>
    </recommendedName>
</protein>
<feature type="transmembrane region" description="Helical" evidence="1">
    <location>
        <begin position="227"/>
        <end position="248"/>
    </location>
</feature>
<keyword evidence="1" id="KW-0812">Transmembrane</keyword>
<dbReference type="Proteomes" id="UP000190814">
    <property type="component" value="Unassembled WGS sequence"/>
</dbReference>
<evidence type="ECO:0000256" key="1">
    <source>
        <dbReference type="SAM" id="Phobius"/>
    </source>
</evidence>
<name>A0A1T4V863_9FIRM</name>
<organism evidence="2 3">
    <name type="scientific">Eubacterium uniforme</name>
    <dbReference type="NCBI Taxonomy" id="39495"/>
    <lineage>
        <taxon>Bacteria</taxon>
        <taxon>Bacillati</taxon>
        <taxon>Bacillota</taxon>
        <taxon>Clostridia</taxon>
        <taxon>Eubacteriales</taxon>
        <taxon>Eubacteriaceae</taxon>
        <taxon>Eubacterium</taxon>
    </lineage>
</organism>
<accession>A0A1T4V863</accession>
<reference evidence="2 3" key="1">
    <citation type="submission" date="2017-02" db="EMBL/GenBank/DDBJ databases">
        <authorList>
            <person name="Peterson S.W."/>
        </authorList>
    </citation>
    <scope>NUCLEOTIDE SEQUENCE [LARGE SCALE GENOMIC DNA]</scope>
    <source>
        <strain evidence="2 3">ATCC 35992</strain>
    </source>
</reference>
<keyword evidence="1" id="KW-0472">Membrane</keyword>
<keyword evidence="3" id="KW-1185">Reference proteome</keyword>
<sequence length="253" mass="28059">MNLLAIANFLAYHYGSYSRGMRGYYHFDWTYILVLIGFVFSTICSSKVSSTYRKYDKVRTNSNKTGAQVAEEILRANGIYDVQVNHIPGNLTDHYNPQTNVVNLSDSTYASTSVAAAGVAAHEIGHVIQHHTGYVPIKIRNTIVPLANIGTYASYIFIILGLLFRGNSSQLFLNIGIYAFLGVVLFQLVTLPVEIDASSRALRTLRDRGILGEVETKQARKVLTAAAMTYVAALATALLQFIRLLLLFSNRRD</sequence>
<proteinExistence type="predicted"/>
<evidence type="ECO:0000313" key="2">
    <source>
        <dbReference type="EMBL" id="SKA61103.1"/>
    </source>
</evidence>
<dbReference type="STRING" id="39495.SAMN02745111_00375"/>
<feature type="transmembrane region" description="Helical" evidence="1">
    <location>
        <begin position="146"/>
        <end position="165"/>
    </location>
</feature>
<keyword evidence="1" id="KW-1133">Transmembrane helix</keyword>
<dbReference type="Pfam" id="PF04298">
    <property type="entry name" value="Zn_peptidase_2"/>
    <property type="match status" value="1"/>
</dbReference>
<dbReference type="PANTHER" id="PTHR36434:SF1">
    <property type="entry name" value="MEMBRANE PROTEASE YUGP-RELATED"/>
    <property type="match status" value="1"/>
</dbReference>